<dbReference type="PANTHER" id="PTHR32089">
    <property type="entry name" value="METHYL-ACCEPTING CHEMOTAXIS PROTEIN MCPB"/>
    <property type="match status" value="1"/>
</dbReference>
<keyword evidence="4" id="KW-1133">Transmembrane helix</keyword>
<dbReference type="PRINTS" id="PR00260">
    <property type="entry name" value="CHEMTRNSDUCR"/>
</dbReference>
<reference evidence="8" key="1">
    <citation type="journal article" date="2019" name="Int. J. Syst. Evol. Microbiol.">
        <title>The Global Catalogue of Microorganisms (GCM) 10K type strain sequencing project: providing services to taxonomists for standard genome sequencing and annotation.</title>
        <authorList>
            <consortium name="The Broad Institute Genomics Platform"/>
            <consortium name="The Broad Institute Genome Sequencing Center for Infectious Disease"/>
            <person name="Wu L."/>
            <person name="Ma J."/>
        </authorList>
    </citation>
    <scope>NUCLEOTIDE SEQUENCE [LARGE SCALE GENOMIC DNA]</scope>
    <source>
        <strain evidence="8">KCTC 23701</strain>
    </source>
</reference>
<evidence type="ECO:0000313" key="7">
    <source>
        <dbReference type="EMBL" id="GHD58127.1"/>
    </source>
</evidence>
<dbReference type="CDD" id="cd11386">
    <property type="entry name" value="MCP_signal"/>
    <property type="match status" value="1"/>
</dbReference>
<keyword evidence="1 3" id="KW-0807">Transducer</keyword>
<dbReference type="Pfam" id="PF00672">
    <property type="entry name" value="HAMP"/>
    <property type="match status" value="1"/>
</dbReference>
<dbReference type="PROSITE" id="PS50885">
    <property type="entry name" value="HAMP"/>
    <property type="match status" value="1"/>
</dbReference>
<dbReference type="InterPro" id="IPR004090">
    <property type="entry name" value="Chemotax_Me-accpt_rcpt"/>
</dbReference>
<dbReference type="InterPro" id="IPR024478">
    <property type="entry name" value="HlyB_4HB_MCP"/>
</dbReference>
<feature type="transmembrane region" description="Helical" evidence="4">
    <location>
        <begin position="7"/>
        <end position="32"/>
    </location>
</feature>
<protein>
    <submittedName>
        <fullName evidence="7">Methyl-accepting chemotaxis protein</fullName>
    </submittedName>
</protein>
<dbReference type="InterPro" id="IPR004089">
    <property type="entry name" value="MCPsignal_dom"/>
</dbReference>
<dbReference type="InterPro" id="IPR003660">
    <property type="entry name" value="HAMP_dom"/>
</dbReference>
<keyword evidence="4" id="KW-0812">Transmembrane</keyword>
<dbReference type="EMBL" id="BMYO01000002">
    <property type="protein sequence ID" value="GHD58127.1"/>
    <property type="molecule type" value="Genomic_DNA"/>
</dbReference>
<evidence type="ECO:0000256" key="1">
    <source>
        <dbReference type="ARBA" id="ARBA00023224"/>
    </source>
</evidence>
<dbReference type="Pfam" id="PF00015">
    <property type="entry name" value="MCPsignal"/>
    <property type="match status" value="1"/>
</dbReference>
<proteinExistence type="inferred from homology"/>
<feature type="domain" description="Methyl-accepting transducer" evidence="5">
    <location>
        <begin position="267"/>
        <end position="503"/>
    </location>
</feature>
<dbReference type="Proteomes" id="UP000604737">
    <property type="component" value="Unassembled WGS sequence"/>
</dbReference>
<evidence type="ECO:0000259" key="6">
    <source>
        <dbReference type="PROSITE" id="PS50885"/>
    </source>
</evidence>
<organism evidence="7 8">
    <name type="scientific">Jeongeupia chitinilytica</name>
    <dbReference type="NCBI Taxonomy" id="1041641"/>
    <lineage>
        <taxon>Bacteria</taxon>
        <taxon>Pseudomonadati</taxon>
        <taxon>Pseudomonadota</taxon>
        <taxon>Betaproteobacteria</taxon>
        <taxon>Neisseriales</taxon>
        <taxon>Chitinibacteraceae</taxon>
        <taxon>Jeongeupia</taxon>
    </lineage>
</organism>
<comment type="similarity">
    <text evidence="2">Belongs to the methyl-accepting chemotaxis (MCP) protein family.</text>
</comment>
<dbReference type="PROSITE" id="PS50111">
    <property type="entry name" value="CHEMOTAXIS_TRANSDUC_2"/>
    <property type="match status" value="1"/>
</dbReference>
<evidence type="ECO:0000259" key="5">
    <source>
        <dbReference type="PROSITE" id="PS50111"/>
    </source>
</evidence>
<dbReference type="Gene3D" id="1.10.287.950">
    <property type="entry name" value="Methyl-accepting chemotaxis protein"/>
    <property type="match status" value="1"/>
</dbReference>
<keyword evidence="4" id="KW-0472">Membrane</keyword>
<dbReference type="PANTHER" id="PTHR32089:SF112">
    <property type="entry name" value="LYSOZYME-LIKE PROTEIN-RELATED"/>
    <property type="match status" value="1"/>
</dbReference>
<evidence type="ECO:0000256" key="2">
    <source>
        <dbReference type="ARBA" id="ARBA00029447"/>
    </source>
</evidence>
<dbReference type="Pfam" id="PF12729">
    <property type="entry name" value="4HB_MCP_1"/>
    <property type="match status" value="1"/>
</dbReference>
<gene>
    <name evidence="7" type="primary">mcp40H-19</name>
    <name evidence="7" type="ORF">GCM10007350_07550</name>
</gene>
<dbReference type="SUPFAM" id="SSF58104">
    <property type="entry name" value="Methyl-accepting chemotaxis protein (MCP) signaling domain"/>
    <property type="match status" value="1"/>
</dbReference>
<keyword evidence="8" id="KW-1185">Reference proteome</keyword>
<sequence>MKITTKLVLLNAVGIVTFALLLGTVFVTVSAVKEDAYDITENIVPTLATVPEINQNFAEARRQALMWASVGPADEKAVKESFLAARAKLDQSLHAYDKAIELDSPDIKDQDRQLFNVVMDATKKWNALGDQLMTIEGNEAQVDFVRKVTSPAADKVFVAVTDLVRFNVDLGKKGSEKVGADLRLLYAVVTTIGVVGCIALLVIGFVISRSISQSLGRLQRETADIGSTLDFSRRFAAGSRDEIGVTATALNGLLAIVQQSLGTIGDVSRNVGMRASELATNTQELSAANEMVSSSSSAMAAAVEEVTVSIAHVAERSQETRVLAQQAGDLAVTGGEAISEAIRKVDRIAERANMTAQQVEALSQKAENISTVVTAIKEIAEQTNLLALNAAIEAARAGEVGRGFAVVADEVRKLAERTGTSTQEIARTIEQMQSEALHTVTAIRLTVEEVAAGVSHVTSAGEVVAQIKDSAQAVLSSVNDISDAMREQSMASNSMAQEIEKVAQMTEETSANAQGTADVGGQLHGYSQELLGVVARYKV</sequence>
<name>A0ABQ3GX92_9NEIS</name>
<evidence type="ECO:0000313" key="8">
    <source>
        <dbReference type="Proteomes" id="UP000604737"/>
    </source>
</evidence>
<evidence type="ECO:0000256" key="3">
    <source>
        <dbReference type="PROSITE-ProRule" id="PRU00284"/>
    </source>
</evidence>
<dbReference type="RefSeq" id="WP_189458829.1">
    <property type="nucleotide sequence ID" value="NZ_BMYO01000002.1"/>
</dbReference>
<dbReference type="SMART" id="SM00283">
    <property type="entry name" value="MA"/>
    <property type="match status" value="1"/>
</dbReference>
<feature type="domain" description="HAMP" evidence="6">
    <location>
        <begin position="209"/>
        <end position="262"/>
    </location>
</feature>
<accession>A0ABQ3GX92</accession>
<comment type="caution">
    <text evidence="7">The sequence shown here is derived from an EMBL/GenBank/DDBJ whole genome shotgun (WGS) entry which is preliminary data.</text>
</comment>
<evidence type="ECO:0000256" key="4">
    <source>
        <dbReference type="SAM" id="Phobius"/>
    </source>
</evidence>
<feature type="transmembrane region" description="Helical" evidence="4">
    <location>
        <begin position="184"/>
        <end position="207"/>
    </location>
</feature>